<evidence type="ECO:0000259" key="2">
    <source>
        <dbReference type="Pfam" id="PF01757"/>
    </source>
</evidence>
<dbReference type="PANTHER" id="PTHR23028:SF53">
    <property type="entry name" value="ACYL_TRANSF_3 DOMAIN-CONTAINING PROTEIN"/>
    <property type="match status" value="1"/>
</dbReference>
<keyword evidence="4" id="KW-1185">Reference proteome</keyword>
<evidence type="ECO:0000256" key="1">
    <source>
        <dbReference type="SAM" id="Phobius"/>
    </source>
</evidence>
<proteinExistence type="predicted"/>
<protein>
    <submittedName>
        <fullName evidence="3">Acyltransferase</fullName>
        <ecNumber evidence="3">2.3.-.-</ecNumber>
    </submittedName>
</protein>
<keyword evidence="1" id="KW-1133">Transmembrane helix</keyword>
<feature type="domain" description="Acyltransferase 3" evidence="2">
    <location>
        <begin position="6"/>
        <end position="331"/>
    </location>
</feature>
<keyword evidence="1" id="KW-0472">Membrane</keyword>
<dbReference type="EMBL" id="JAZGZP010000004">
    <property type="protein sequence ID" value="MFK6999936.1"/>
    <property type="molecule type" value="Genomic_DNA"/>
</dbReference>
<dbReference type="GO" id="GO:0016746">
    <property type="term" value="F:acyltransferase activity"/>
    <property type="evidence" value="ECO:0007669"/>
    <property type="project" value="UniProtKB-KW"/>
</dbReference>
<name>A0ABW8P615_9FLAO</name>
<feature type="transmembrane region" description="Helical" evidence="1">
    <location>
        <begin position="86"/>
        <end position="108"/>
    </location>
</feature>
<feature type="transmembrane region" description="Helical" evidence="1">
    <location>
        <begin position="173"/>
        <end position="193"/>
    </location>
</feature>
<feature type="transmembrane region" description="Helical" evidence="1">
    <location>
        <begin position="7"/>
        <end position="27"/>
    </location>
</feature>
<feature type="transmembrane region" description="Helical" evidence="1">
    <location>
        <begin position="144"/>
        <end position="166"/>
    </location>
</feature>
<feature type="transmembrane region" description="Helical" evidence="1">
    <location>
        <begin position="222"/>
        <end position="241"/>
    </location>
</feature>
<feature type="transmembrane region" description="Helical" evidence="1">
    <location>
        <begin position="276"/>
        <end position="302"/>
    </location>
</feature>
<dbReference type="Proteomes" id="UP001621706">
    <property type="component" value="Unassembled WGS sequence"/>
</dbReference>
<keyword evidence="3" id="KW-0808">Transferase</keyword>
<feature type="transmembrane region" description="Helical" evidence="1">
    <location>
        <begin position="247"/>
        <end position="264"/>
    </location>
</feature>
<sequence>MKLLPNLTGLRFLLVFLVVIFHIPQFCQNRGFPYFNNLSILNKGEEAVYMFFSLSGFLIIQQLYVEKSVIYSINLKKFFFRRILRIFPLYYLVLTFGLIYYRLILPFFGFDYENNYNLAYGILLSYTFFPNIFASYSPGGIIEILWSIGIEEQFYLLIAPLIYIIPLKKINQILLVFTIFFFLIYFSELIIFLRNYNMLFFYFSFSGLCSIMSLNRRINFHSFKYLLFFLFIIYFTTSIFQNNLTDFYYHLISMILFGLILYNLSEKPIKLLENKWIIYLGKISFGIYMYHSIMMQFVGFIFLKSNIHLKISNLNSIIIFNILVFISTIIIAHLSFKYFESYFLKLKENFIFDRK</sequence>
<evidence type="ECO:0000313" key="3">
    <source>
        <dbReference type="EMBL" id="MFK6999936.1"/>
    </source>
</evidence>
<dbReference type="EC" id="2.3.-.-" evidence="3"/>
<feature type="transmembrane region" description="Helical" evidence="1">
    <location>
        <begin position="47"/>
        <end position="65"/>
    </location>
</feature>
<feature type="transmembrane region" description="Helical" evidence="1">
    <location>
        <begin position="314"/>
        <end position="336"/>
    </location>
</feature>
<reference evidence="3 4" key="1">
    <citation type="submission" date="2024-02" db="EMBL/GenBank/DDBJ databases">
        <title>Comparative Genomic Analysis of Flavobacterium Species Causing Columnaris Disease of Freshwater Fish in Thailand: Insights into Virulence and Resistance Mechanisms.</title>
        <authorList>
            <person name="Nguyen D."/>
            <person name="Chokmangmeepisarn P."/>
            <person name="Khianchaikhan K."/>
            <person name="Morishita M."/>
            <person name="Bunnoy A."/>
            <person name="Rodkhum C."/>
        </authorList>
    </citation>
    <scope>NUCLEOTIDE SEQUENCE [LARGE SCALE GENOMIC DNA]</scope>
    <source>
        <strain evidence="3 4">CNRT2201</strain>
    </source>
</reference>
<comment type="caution">
    <text evidence="3">The sequence shown here is derived from an EMBL/GenBank/DDBJ whole genome shotgun (WGS) entry which is preliminary data.</text>
</comment>
<dbReference type="PANTHER" id="PTHR23028">
    <property type="entry name" value="ACETYLTRANSFERASE"/>
    <property type="match status" value="1"/>
</dbReference>
<evidence type="ECO:0000313" key="4">
    <source>
        <dbReference type="Proteomes" id="UP001621706"/>
    </source>
</evidence>
<dbReference type="InterPro" id="IPR002656">
    <property type="entry name" value="Acyl_transf_3_dom"/>
</dbReference>
<keyword evidence="3" id="KW-0012">Acyltransferase</keyword>
<dbReference type="RefSeq" id="WP_165624169.1">
    <property type="nucleotide sequence ID" value="NZ_JAZGZP010000004.1"/>
</dbReference>
<dbReference type="InterPro" id="IPR050879">
    <property type="entry name" value="Acyltransferase_3"/>
</dbReference>
<keyword evidence="1" id="KW-0812">Transmembrane</keyword>
<accession>A0ABW8P615</accession>
<dbReference type="Pfam" id="PF01757">
    <property type="entry name" value="Acyl_transf_3"/>
    <property type="match status" value="1"/>
</dbReference>
<gene>
    <name evidence="3" type="ORF">V3I07_03395</name>
</gene>
<organism evidence="3 4">
    <name type="scientific">Flavobacterium oreochromis</name>
    <dbReference type="NCBI Taxonomy" id="2906078"/>
    <lineage>
        <taxon>Bacteria</taxon>
        <taxon>Pseudomonadati</taxon>
        <taxon>Bacteroidota</taxon>
        <taxon>Flavobacteriia</taxon>
        <taxon>Flavobacteriales</taxon>
        <taxon>Flavobacteriaceae</taxon>
        <taxon>Flavobacterium</taxon>
    </lineage>
</organism>